<sequence>MTVQPPQQSTTGDDATATVLGRDGETERILRCVTREPGPARTLLVLGEEGIGRTALLRHVRERATADGVLVLAAQGWAEDPRHAPACLHQLLAPPVRDALAALPAAQQRALTAVPRADGELPAAVTALLDRLAASRPVLVCVDDADLCDRALPEALFAAARRLSGRPLTVLLAARHETALPGPPPGTEILRLGPLDGASAAALLDRQPAAPTGRHRLEILAEAAGNPLALVELGRGAPGPAKAVRHAPVEHTFGVRVEALPAATRRALLYAAAAGPGETVAAVMAALGTGDLAVWAPAEAAGLVVLAEDRFDFRHPLARSAAYLGRPAGERQQAHRELARTAVPPEARARHLAAATVGTDAPVAAALEASAWRHGDAVEAARALEQAARLSPRPPDRARRLAEALTAAHATGDPGWVRELYERLVQDGTEPEFGCAAAGALASALSHESAQREAFELLADASEHFPAVDRTLALALAGLAAGIAAQSGLPEHTAALPALLDRARRADASGRWRPAMAGPRARLDTPHTRRALTALVTAATTAGTAPRPRSATHSAAPAATHSAAFAGPVAAPVAGAVLAAVARQADEADVDLGQSRTADERLRAARAFGLRGWSVLPFVDTLLATGRFAEAQAVVEDAQTEAAVLRLPRLQADLETQALTVRALRGTLPPEPWFTPSVWRAVCLDENRATHARLLRARGLASLTRGDMEDAWRRLRDLFTADGAPLHPFLSARAVAELAVAAQRTGRSAEALPILDRVLADQGDRPSTRMTLLLHHATALAGPDGEAEQHFQLALVNHGAHRWPWECAHVRLNYAIWLRRCRRTREARQQLTTVLETAERLGAGALAVAAGGELRASGAAPAPAPACAGPLEQLTAQQRQIVQLVARGLSNREIGERLFLSPRTVGSHLYNVYPKLGISSRHQLRDLVRGR</sequence>
<name>A0A918CQI1_9ACTN</name>
<reference evidence="5" key="1">
    <citation type="journal article" date="2014" name="Int. J. Syst. Evol. Microbiol.">
        <title>Complete genome sequence of Corynebacterium casei LMG S-19264T (=DSM 44701T), isolated from a smear-ripened cheese.</title>
        <authorList>
            <consortium name="US DOE Joint Genome Institute (JGI-PGF)"/>
            <person name="Walter F."/>
            <person name="Albersmeier A."/>
            <person name="Kalinowski J."/>
            <person name="Ruckert C."/>
        </authorList>
    </citation>
    <scope>NUCLEOTIDE SEQUENCE</scope>
    <source>
        <strain evidence="5">CGMCC 4.7110</strain>
    </source>
</reference>
<accession>A0A918CQI1</accession>
<dbReference type="SUPFAM" id="SSF52540">
    <property type="entry name" value="P-loop containing nucleoside triphosphate hydrolases"/>
    <property type="match status" value="1"/>
</dbReference>
<dbReference type="SMART" id="SM00421">
    <property type="entry name" value="HTH_LUXR"/>
    <property type="match status" value="1"/>
</dbReference>
<feature type="domain" description="HTH luxR-type" evidence="4">
    <location>
        <begin position="867"/>
        <end position="931"/>
    </location>
</feature>
<feature type="compositionally biased region" description="Polar residues" evidence="3">
    <location>
        <begin position="1"/>
        <end position="13"/>
    </location>
</feature>
<dbReference type="PROSITE" id="PS00622">
    <property type="entry name" value="HTH_LUXR_1"/>
    <property type="match status" value="1"/>
</dbReference>
<dbReference type="InterPro" id="IPR041664">
    <property type="entry name" value="AAA_16"/>
</dbReference>
<evidence type="ECO:0000256" key="1">
    <source>
        <dbReference type="ARBA" id="ARBA00022741"/>
    </source>
</evidence>
<evidence type="ECO:0000256" key="3">
    <source>
        <dbReference type="SAM" id="MobiDB-lite"/>
    </source>
</evidence>
<evidence type="ECO:0000313" key="5">
    <source>
        <dbReference type="EMBL" id="GGN00059.1"/>
    </source>
</evidence>
<dbReference type="Gene3D" id="3.40.50.300">
    <property type="entry name" value="P-loop containing nucleotide triphosphate hydrolases"/>
    <property type="match status" value="1"/>
</dbReference>
<comment type="caution">
    <text evidence="5">The sequence shown here is derived from an EMBL/GenBank/DDBJ whole genome shotgun (WGS) entry which is preliminary data.</text>
</comment>
<dbReference type="GO" id="GO:0005737">
    <property type="term" value="C:cytoplasm"/>
    <property type="evidence" value="ECO:0007669"/>
    <property type="project" value="TreeGrafter"/>
</dbReference>
<dbReference type="PROSITE" id="PS50043">
    <property type="entry name" value="HTH_LUXR_2"/>
    <property type="match status" value="1"/>
</dbReference>
<dbReference type="EMBL" id="BMML01000004">
    <property type="protein sequence ID" value="GGN00059.1"/>
    <property type="molecule type" value="Genomic_DNA"/>
</dbReference>
<dbReference type="InterPro" id="IPR016032">
    <property type="entry name" value="Sig_transdc_resp-reg_C-effctor"/>
</dbReference>
<dbReference type="PRINTS" id="PR00038">
    <property type="entry name" value="HTHLUXR"/>
</dbReference>
<dbReference type="Gene3D" id="1.25.40.10">
    <property type="entry name" value="Tetratricopeptide repeat domain"/>
    <property type="match status" value="1"/>
</dbReference>
<proteinExistence type="predicted"/>
<keyword evidence="1" id="KW-0547">Nucleotide-binding</keyword>
<evidence type="ECO:0000256" key="2">
    <source>
        <dbReference type="ARBA" id="ARBA00022840"/>
    </source>
</evidence>
<dbReference type="GO" id="GO:0004016">
    <property type="term" value="F:adenylate cyclase activity"/>
    <property type="evidence" value="ECO:0007669"/>
    <property type="project" value="TreeGrafter"/>
</dbReference>
<dbReference type="InterPro" id="IPR000792">
    <property type="entry name" value="Tscrpt_reg_LuxR_C"/>
</dbReference>
<keyword evidence="2" id="KW-0067">ATP-binding</keyword>
<feature type="region of interest" description="Disordered" evidence="3">
    <location>
        <begin position="1"/>
        <end position="21"/>
    </location>
</feature>
<dbReference type="PANTHER" id="PTHR16305:SF35">
    <property type="entry name" value="TRANSCRIPTIONAL ACTIVATOR DOMAIN"/>
    <property type="match status" value="1"/>
</dbReference>
<dbReference type="SUPFAM" id="SSF46894">
    <property type="entry name" value="C-terminal effector domain of the bipartite response regulators"/>
    <property type="match status" value="1"/>
</dbReference>
<evidence type="ECO:0000313" key="6">
    <source>
        <dbReference type="Proteomes" id="UP000653411"/>
    </source>
</evidence>
<dbReference type="Proteomes" id="UP000653411">
    <property type="component" value="Unassembled WGS sequence"/>
</dbReference>
<dbReference type="PANTHER" id="PTHR16305">
    <property type="entry name" value="TESTICULAR SOLUBLE ADENYLYL CYCLASE"/>
    <property type="match status" value="1"/>
</dbReference>
<dbReference type="Pfam" id="PF13191">
    <property type="entry name" value="AAA_16"/>
    <property type="match status" value="1"/>
</dbReference>
<protein>
    <recommendedName>
        <fullName evidence="4">HTH luxR-type domain-containing protein</fullName>
    </recommendedName>
</protein>
<dbReference type="CDD" id="cd06170">
    <property type="entry name" value="LuxR_C_like"/>
    <property type="match status" value="1"/>
</dbReference>
<dbReference type="AlphaFoldDB" id="A0A918CQI1"/>
<keyword evidence="6" id="KW-1185">Reference proteome</keyword>
<dbReference type="InterPro" id="IPR011990">
    <property type="entry name" value="TPR-like_helical_dom_sf"/>
</dbReference>
<dbReference type="GO" id="GO:0006355">
    <property type="term" value="P:regulation of DNA-templated transcription"/>
    <property type="evidence" value="ECO:0007669"/>
    <property type="project" value="InterPro"/>
</dbReference>
<evidence type="ECO:0000259" key="4">
    <source>
        <dbReference type="PROSITE" id="PS50043"/>
    </source>
</evidence>
<dbReference type="GO" id="GO:0003677">
    <property type="term" value="F:DNA binding"/>
    <property type="evidence" value="ECO:0007669"/>
    <property type="project" value="InterPro"/>
</dbReference>
<dbReference type="InterPro" id="IPR036388">
    <property type="entry name" value="WH-like_DNA-bd_sf"/>
</dbReference>
<dbReference type="GO" id="GO:0005524">
    <property type="term" value="F:ATP binding"/>
    <property type="evidence" value="ECO:0007669"/>
    <property type="project" value="UniProtKB-KW"/>
</dbReference>
<dbReference type="Pfam" id="PF00196">
    <property type="entry name" value="GerE"/>
    <property type="match status" value="1"/>
</dbReference>
<dbReference type="SUPFAM" id="SSF48452">
    <property type="entry name" value="TPR-like"/>
    <property type="match status" value="1"/>
</dbReference>
<gene>
    <name evidence="5" type="ORF">GCM10011578_021600</name>
</gene>
<dbReference type="Gene3D" id="1.10.10.10">
    <property type="entry name" value="Winged helix-like DNA-binding domain superfamily/Winged helix DNA-binding domain"/>
    <property type="match status" value="1"/>
</dbReference>
<dbReference type="RefSeq" id="WP_229712938.1">
    <property type="nucleotide sequence ID" value="NZ_BMML01000004.1"/>
</dbReference>
<organism evidence="5 6">
    <name type="scientific">Streptomyces fuscichromogenes</name>
    <dbReference type="NCBI Taxonomy" id="1324013"/>
    <lineage>
        <taxon>Bacteria</taxon>
        <taxon>Bacillati</taxon>
        <taxon>Actinomycetota</taxon>
        <taxon>Actinomycetes</taxon>
        <taxon>Kitasatosporales</taxon>
        <taxon>Streptomycetaceae</taxon>
        <taxon>Streptomyces</taxon>
    </lineage>
</organism>
<dbReference type="InterPro" id="IPR027417">
    <property type="entry name" value="P-loop_NTPase"/>
</dbReference>
<reference evidence="5" key="2">
    <citation type="submission" date="2020-09" db="EMBL/GenBank/DDBJ databases">
        <authorList>
            <person name="Sun Q."/>
            <person name="Zhou Y."/>
        </authorList>
    </citation>
    <scope>NUCLEOTIDE SEQUENCE</scope>
    <source>
        <strain evidence="5">CGMCC 4.7110</strain>
    </source>
</reference>